<dbReference type="EMBL" id="JAODUP010000026">
    <property type="protein sequence ID" value="KAK2167614.1"/>
    <property type="molecule type" value="Genomic_DNA"/>
</dbReference>
<reference evidence="3" key="1">
    <citation type="journal article" date="2023" name="Mol. Biol. Evol.">
        <title>Third-Generation Sequencing Reveals the Adaptive Role of the Epigenome in Three Deep-Sea Polychaetes.</title>
        <authorList>
            <person name="Perez M."/>
            <person name="Aroh O."/>
            <person name="Sun Y."/>
            <person name="Lan Y."/>
            <person name="Juniper S.K."/>
            <person name="Young C.R."/>
            <person name="Angers B."/>
            <person name="Qian P.Y."/>
        </authorList>
    </citation>
    <scope>NUCLEOTIDE SEQUENCE</scope>
    <source>
        <strain evidence="3">P08H-3</strain>
    </source>
</reference>
<comment type="caution">
    <text evidence="3">The sequence shown here is derived from an EMBL/GenBank/DDBJ whole genome shotgun (WGS) entry which is preliminary data.</text>
</comment>
<feature type="coiled-coil region" evidence="1">
    <location>
        <begin position="54"/>
        <end position="123"/>
    </location>
</feature>
<sequence>MYTPEADDVNLTGSDERVQRDHGADIKLALSRPHLSPTHVIGNMSARNTILSAVETLELENSRLLMANEQIMAQLVELRQENSQLRKELNAAALKCERLEEDKQRLEKKLREQNRHLAEESSRFAESNAVLRSELDARRRQCETARYDLARRDSDCRAFVRELDGLKRRLEQSERRLVENSDVEMFHEVEMLKAECKDLSSERDETLKVNKKLDNEMLKLQTSLDEKLSELRNENRRHSLLTKEFNSLLEENNHLKLQLRRGGQLARTSVSGEEGPTANVVVELIGNSQHRKKFSYSTSLARDTSSPLLADVAALSKVPRDRALISRDRTRLTRQSSAMRQDGGYRKVVINRRTARTSVRDLIPSRTGDERLPGTNNKSTGNRSDSDCSQSPDSLPSISGNKTWRP</sequence>
<evidence type="ECO:0000313" key="4">
    <source>
        <dbReference type="Proteomes" id="UP001208570"/>
    </source>
</evidence>
<feature type="region of interest" description="Disordered" evidence="2">
    <location>
        <begin position="356"/>
        <end position="406"/>
    </location>
</feature>
<feature type="compositionally biased region" description="Polar residues" evidence="2">
    <location>
        <begin position="374"/>
        <end position="406"/>
    </location>
</feature>
<gene>
    <name evidence="3" type="ORF">LSH36_26g14019</name>
</gene>
<feature type="coiled-coil region" evidence="1">
    <location>
        <begin position="156"/>
        <end position="244"/>
    </location>
</feature>
<proteinExistence type="predicted"/>
<keyword evidence="4" id="KW-1185">Reference proteome</keyword>
<accession>A0AAD9K9M8</accession>
<name>A0AAD9K9M8_9ANNE</name>
<protein>
    <submittedName>
        <fullName evidence="3">Uncharacterized protein</fullName>
    </submittedName>
</protein>
<dbReference type="AlphaFoldDB" id="A0AAD9K9M8"/>
<dbReference type="Proteomes" id="UP001208570">
    <property type="component" value="Unassembled WGS sequence"/>
</dbReference>
<organism evidence="3 4">
    <name type="scientific">Paralvinella palmiformis</name>
    <dbReference type="NCBI Taxonomy" id="53620"/>
    <lineage>
        <taxon>Eukaryota</taxon>
        <taxon>Metazoa</taxon>
        <taxon>Spiralia</taxon>
        <taxon>Lophotrochozoa</taxon>
        <taxon>Annelida</taxon>
        <taxon>Polychaeta</taxon>
        <taxon>Sedentaria</taxon>
        <taxon>Canalipalpata</taxon>
        <taxon>Terebellida</taxon>
        <taxon>Terebelliformia</taxon>
        <taxon>Alvinellidae</taxon>
        <taxon>Paralvinella</taxon>
    </lineage>
</organism>
<evidence type="ECO:0000313" key="3">
    <source>
        <dbReference type="EMBL" id="KAK2167614.1"/>
    </source>
</evidence>
<evidence type="ECO:0000256" key="1">
    <source>
        <dbReference type="SAM" id="Coils"/>
    </source>
</evidence>
<evidence type="ECO:0000256" key="2">
    <source>
        <dbReference type="SAM" id="MobiDB-lite"/>
    </source>
</evidence>
<keyword evidence="1" id="KW-0175">Coiled coil</keyword>